<protein>
    <recommendedName>
        <fullName evidence="9">DNA 5'-3' helicase</fullName>
        <ecNumber evidence="9">5.6.2.3</ecNumber>
    </recommendedName>
</protein>
<sequence>MVSILFNSDAEVAILSILIKNPELIYEVNSLKGFMFSSTPNTILFDSITNLATQGLVPDIHLLSESLKSNKTLDLAGGEDYLDYLSKQVFDEQNYPEYLNLIEDSYKARNLLSMAAKIPSIVEGTTNISSVISQLRSSIDSLTENFGGDGTCLLADVLQDTWREIKNRIDNPGISGVPTGFSSLDAVTGGYQKGDVVIYASRPSVGKTASLCNSVLSNSKKGIKSLIFEHEMNKQSIVERLIAIECSIPAINIRMGNLVDEDLERINEALILFKSLPIFIDTNFGADINYVISTTKKYHKTHKIDLIYVDYLQLLVKRDENMTHALGEASRGIKSMSNQLGITSILYSQLNRAVESRDNKRPTLADLRQSGNLEEDADIVIMLYRDEMYNENTQDKGIMEFIIRKHRNGPLGKFMVKFTKETNRMGV</sequence>
<dbReference type="SUPFAM" id="SSF48024">
    <property type="entry name" value="N-terminal domain of DnaB helicase"/>
    <property type="match status" value="1"/>
</dbReference>
<evidence type="ECO:0000256" key="4">
    <source>
        <dbReference type="ARBA" id="ARBA00022801"/>
    </source>
</evidence>
<reference evidence="12" key="1">
    <citation type="journal article" date="2015" name="Nature">
        <title>Complex archaea that bridge the gap between prokaryotes and eukaryotes.</title>
        <authorList>
            <person name="Spang A."/>
            <person name="Saw J.H."/>
            <person name="Jorgensen S.L."/>
            <person name="Zaremba-Niedzwiedzka K."/>
            <person name="Martijn J."/>
            <person name="Lind A.E."/>
            <person name="van Eijk R."/>
            <person name="Schleper C."/>
            <person name="Guy L."/>
            <person name="Ettema T.J."/>
        </authorList>
    </citation>
    <scope>NUCLEOTIDE SEQUENCE</scope>
</reference>
<dbReference type="InterPro" id="IPR036185">
    <property type="entry name" value="DNA_heli_DnaB-like_N_sf"/>
</dbReference>
<dbReference type="InterPro" id="IPR007694">
    <property type="entry name" value="DNA_helicase_DnaB-like_C"/>
</dbReference>
<feature type="domain" description="SF4 helicase" evidence="11">
    <location>
        <begin position="170"/>
        <end position="427"/>
    </location>
</feature>
<evidence type="ECO:0000256" key="2">
    <source>
        <dbReference type="ARBA" id="ARBA00022705"/>
    </source>
</evidence>
<evidence type="ECO:0000256" key="8">
    <source>
        <dbReference type="ARBA" id="ARBA00023235"/>
    </source>
</evidence>
<evidence type="ECO:0000256" key="9">
    <source>
        <dbReference type="ARBA" id="ARBA00044969"/>
    </source>
</evidence>
<dbReference type="GO" id="GO:0043139">
    <property type="term" value="F:5'-3' DNA helicase activity"/>
    <property type="evidence" value="ECO:0007669"/>
    <property type="project" value="UniProtKB-EC"/>
</dbReference>
<proteinExistence type="inferred from homology"/>
<keyword evidence="6" id="KW-0067">ATP-binding</keyword>
<dbReference type="PROSITE" id="PS51199">
    <property type="entry name" value="SF4_HELICASE"/>
    <property type="match status" value="1"/>
</dbReference>
<evidence type="ECO:0000256" key="6">
    <source>
        <dbReference type="ARBA" id="ARBA00022840"/>
    </source>
</evidence>
<dbReference type="PANTHER" id="PTHR30153:SF2">
    <property type="entry name" value="REPLICATIVE DNA HELICASE"/>
    <property type="match status" value="1"/>
</dbReference>
<dbReference type="EMBL" id="LAZR01013940">
    <property type="protein sequence ID" value="KKM19643.1"/>
    <property type="molecule type" value="Genomic_DNA"/>
</dbReference>
<dbReference type="GO" id="GO:0005524">
    <property type="term" value="F:ATP binding"/>
    <property type="evidence" value="ECO:0007669"/>
    <property type="project" value="UniProtKB-KW"/>
</dbReference>
<comment type="similarity">
    <text evidence="1">Belongs to the helicase family. DnaB subfamily.</text>
</comment>
<evidence type="ECO:0000256" key="10">
    <source>
        <dbReference type="ARBA" id="ARBA00048954"/>
    </source>
</evidence>
<keyword evidence="7" id="KW-0238">DNA-binding</keyword>
<keyword evidence="8" id="KW-0413">Isomerase</keyword>
<evidence type="ECO:0000256" key="1">
    <source>
        <dbReference type="ARBA" id="ARBA00008428"/>
    </source>
</evidence>
<dbReference type="Gene3D" id="1.10.860.10">
    <property type="entry name" value="DNAb Helicase, Chain A"/>
    <property type="match status" value="1"/>
</dbReference>
<dbReference type="Gene3D" id="3.40.50.300">
    <property type="entry name" value="P-loop containing nucleotide triphosphate hydrolases"/>
    <property type="match status" value="1"/>
</dbReference>
<dbReference type="SUPFAM" id="SSF52540">
    <property type="entry name" value="P-loop containing nucleoside triphosphate hydrolases"/>
    <property type="match status" value="1"/>
</dbReference>
<dbReference type="GO" id="GO:0016787">
    <property type="term" value="F:hydrolase activity"/>
    <property type="evidence" value="ECO:0007669"/>
    <property type="project" value="UniProtKB-KW"/>
</dbReference>
<dbReference type="CDD" id="cd00984">
    <property type="entry name" value="DnaB_C"/>
    <property type="match status" value="1"/>
</dbReference>
<dbReference type="AlphaFoldDB" id="A0A0F9KC21"/>
<organism evidence="12">
    <name type="scientific">marine sediment metagenome</name>
    <dbReference type="NCBI Taxonomy" id="412755"/>
    <lineage>
        <taxon>unclassified sequences</taxon>
        <taxon>metagenomes</taxon>
        <taxon>ecological metagenomes</taxon>
    </lineage>
</organism>
<dbReference type="EC" id="5.6.2.3" evidence="9"/>
<evidence type="ECO:0000256" key="3">
    <source>
        <dbReference type="ARBA" id="ARBA00022741"/>
    </source>
</evidence>
<name>A0A0F9KC21_9ZZZZ</name>
<dbReference type="Pfam" id="PF03796">
    <property type="entry name" value="DnaB_C"/>
    <property type="match status" value="1"/>
</dbReference>
<evidence type="ECO:0000313" key="12">
    <source>
        <dbReference type="EMBL" id="KKM19643.1"/>
    </source>
</evidence>
<accession>A0A0F9KC21</accession>
<evidence type="ECO:0000256" key="5">
    <source>
        <dbReference type="ARBA" id="ARBA00022806"/>
    </source>
</evidence>
<evidence type="ECO:0000256" key="7">
    <source>
        <dbReference type="ARBA" id="ARBA00023125"/>
    </source>
</evidence>
<keyword evidence="4" id="KW-0378">Hydrolase</keyword>
<dbReference type="InterPro" id="IPR007693">
    <property type="entry name" value="DNA_helicase_DnaB-like_N"/>
</dbReference>
<evidence type="ECO:0000259" key="11">
    <source>
        <dbReference type="PROSITE" id="PS51199"/>
    </source>
</evidence>
<dbReference type="InterPro" id="IPR016136">
    <property type="entry name" value="DNA_helicase_N/primase_C"/>
</dbReference>
<comment type="catalytic activity">
    <reaction evidence="10">
        <text>ATP + H2O = ADP + phosphate + H(+)</text>
        <dbReference type="Rhea" id="RHEA:13065"/>
        <dbReference type="ChEBI" id="CHEBI:15377"/>
        <dbReference type="ChEBI" id="CHEBI:15378"/>
        <dbReference type="ChEBI" id="CHEBI:30616"/>
        <dbReference type="ChEBI" id="CHEBI:43474"/>
        <dbReference type="ChEBI" id="CHEBI:456216"/>
        <dbReference type="EC" id="5.6.2.3"/>
    </reaction>
</comment>
<comment type="caution">
    <text evidence="12">The sequence shown here is derived from an EMBL/GenBank/DDBJ whole genome shotgun (WGS) entry which is preliminary data.</text>
</comment>
<dbReference type="InterPro" id="IPR027417">
    <property type="entry name" value="P-loop_NTPase"/>
</dbReference>
<dbReference type="PANTHER" id="PTHR30153">
    <property type="entry name" value="REPLICATIVE DNA HELICASE DNAB"/>
    <property type="match status" value="1"/>
</dbReference>
<dbReference type="GO" id="GO:0003677">
    <property type="term" value="F:DNA binding"/>
    <property type="evidence" value="ECO:0007669"/>
    <property type="project" value="UniProtKB-KW"/>
</dbReference>
<gene>
    <name evidence="12" type="ORF">LCGC14_1653500</name>
</gene>
<dbReference type="GO" id="GO:0005829">
    <property type="term" value="C:cytosol"/>
    <property type="evidence" value="ECO:0007669"/>
    <property type="project" value="TreeGrafter"/>
</dbReference>
<dbReference type="Pfam" id="PF00772">
    <property type="entry name" value="DnaB"/>
    <property type="match status" value="1"/>
</dbReference>
<keyword evidence="2" id="KW-0235">DNA replication</keyword>
<dbReference type="GO" id="GO:0006260">
    <property type="term" value="P:DNA replication"/>
    <property type="evidence" value="ECO:0007669"/>
    <property type="project" value="UniProtKB-KW"/>
</dbReference>
<keyword evidence="5" id="KW-0347">Helicase</keyword>
<keyword evidence="3" id="KW-0547">Nucleotide-binding</keyword>